<dbReference type="GO" id="GO:0046820">
    <property type="term" value="F:4-amino-4-deoxychorismate synthase activity"/>
    <property type="evidence" value="ECO:0007669"/>
    <property type="project" value="UniProtKB-EC"/>
</dbReference>
<keyword evidence="3" id="KW-0808">Transferase</keyword>
<gene>
    <name evidence="3" type="primary">pabB</name>
    <name evidence="3" type="ORF">G3N56_11430</name>
</gene>
<dbReference type="PANTHER" id="PTHR11236:SF50">
    <property type="entry name" value="AMINODEOXYCHORISMATE SYNTHASE COMPONENT 1"/>
    <property type="match status" value="1"/>
</dbReference>
<dbReference type="RefSeq" id="WP_163302395.1">
    <property type="nucleotide sequence ID" value="NZ_JAAGRQ010000045.1"/>
</dbReference>
<evidence type="ECO:0000259" key="2">
    <source>
        <dbReference type="Pfam" id="PF00425"/>
    </source>
</evidence>
<dbReference type="EC" id="2.6.1.85" evidence="3"/>
<reference evidence="3 4" key="1">
    <citation type="submission" date="2020-02" db="EMBL/GenBank/DDBJ databases">
        <title>Comparative genomics of sulfur disproportionating microorganisms.</title>
        <authorList>
            <person name="Ward L.M."/>
            <person name="Bertran E."/>
            <person name="Johnston D.T."/>
        </authorList>
    </citation>
    <scope>NUCLEOTIDE SEQUENCE [LARGE SCALE GENOMIC DNA]</scope>
    <source>
        <strain evidence="3 4">DSM 3696</strain>
    </source>
</reference>
<dbReference type="PANTHER" id="PTHR11236">
    <property type="entry name" value="AMINOBENZOATE/ANTHRANILATE SYNTHASE"/>
    <property type="match status" value="1"/>
</dbReference>
<dbReference type="Gene3D" id="3.20.10.10">
    <property type="entry name" value="D-amino Acid Aminotransferase, subunit A, domain 2"/>
    <property type="match status" value="1"/>
</dbReference>
<dbReference type="InterPro" id="IPR001544">
    <property type="entry name" value="Aminotrans_IV"/>
</dbReference>
<dbReference type="InterPro" id="IPR036038">
    <property type="entry name" value="Aminotransferase-like"/>
</dbReference>
<evidence type="ECO:0000313" key="4">
    <source>
        <dbReference type="Proteomes" id="UP000469724"/>
    </source>
</evidence>
<dbReference type="Gene3D" id="3.30.470.10">
    <property type="match status" value="1"/>
</dbReference>
<keyword evidence="3" id="KW-0032">Aminotransferase</keyword>
<dbReference type="InterPro" id="IPR005802">
    <property type="entry name" value="ADC_synth_comp_1"/>
</dbReference>
<dbReference type="InterPro" id="IPR015890">
    <property type="entry name" value="Chorismate_C"/>
</dbReference>
<dbReference type="SUPFAM" id="SSF56752">
    <property type="entry name" value="D-aminoacid aminotransferase-like PLP-dependent enzymes"/>
    <property type="match status" value="1"/>
</dbReference>
<dbReference type="Proteomes" id="UP000469724">
    <property type="component" value="Unassembled WGS sequence"/>
</dbReference>
<dbReference type="EMBL" id="JAAGRQ010000045">
    <property type="protein sequence ID" value="NDY57352.1"/>
    <property type="molecule type" value="Genomic_DNA"/>
</dbReference>
<name>A0A7K3NMC5_9BACT</name>
<sequence>MNYAGRDEMARLPGHGPGTGQGTAVFQSLAGDAPGWNMAFENPLEICCALTPADVPEVFSRVRLATQAGRWAVLAVAYEAASALDPSLAVHPPRDFPLAYAAIYAAAQAVVPHPSVAPVTGRGVETGGYALSPWRAVAPKDRYLADLKRIRTYIRAGETYQVNYTMPFQATFSGDSGRLFSDLLPGQAAGYAAFVDMGAHRVLCFSPELFFQRRGRDVLVRPMKGTMPRGSGPDEDAAMAAKLAACPKNRAENVMIVDLLRSDLGRVAQTGSVRLEKLFTVEAYPTLWQMTSEIAARLRPGIGLLEVFQALFPCGSVTGAPKARTMQIIHELEGRPRGIYCGALGFVRPGGDCEFCVPIRTIRLDAASGLAEYWTGGGVTIDSDPEEEYAECRVKMRFLDGARGAFRLLETILLDGGGYALLPGHLARMGASARMLGFVFDPEAARRALEAVLEGRVNGRFRVRLLLEANGRFEVQAVPLGEFPRVVRVGLARTPVSSGQILLRHKTDWRVLYEQARLERPDCDDVLLMNEKGRITETTIANVAVLRGRRLVTPPLADGLLPGVFREELLRRGEIVEGSIGVDEVRSAGTVRLFNSVRGWMRAELAAPPESQAGES</sequence>
<dbReference type="InterPro" id="IPR019999">
    <property type="entry name" value="Anth_synth_I-like"/>
</dbReference>
<dbReference type="InterPro" id="IPR043131">
    <property type="entry name" value="BCAT-like_N"/>
</dbReference>
<dbReference type="NCBIfam" id="TIGR00553">
    <property type="entry name" value="pabB"/>
    <property type="match status" value="1"/>
</dbReference>
<comment type="caution">
    <text evidence="3">The sequence shown here is derived from an EMBL/GenBank/DDBJ whole genome shotgun (WGS) entry which is preliminary data.</text>
</comment>
<dbReference type="SUPFAM" id="SSF56322">
    <property type="entry name" value="ADC synthase"/>
    <property type="match status" value="1"/>
</dbReference>
<organism evidence="3 4">
    <name type="scientific">Desulfolutivibrio sulfodismutans</name>
    <dbReference type="NCBI Taxonomy" id="63561"/>
    <lineage>
        <taxon>Bacteria</taxon>
        <taxon>Pseudomonadati</taxon>
        <taxon>Thermodesulfobacteriota</taxon>
        <taxon>Desulfovibrionia</taxon>
        <taxon>Desulfovibrionales</taxon>
        <taxon>Desulfovibrionaceae</taxon>
        <taxon>Desulfolutivibrio</taxon>
    </lineage>
</organism>
<dbReference type="PRINTS" id="PR00095">
    <property type="entry name" value="ANTSNTHASEI"/>
</dbReference>
<proteinExistence type="predicted"/>
<feature type="domain" description="Chorismate-utilising enzyme C-terminal" evidence="2">
    <location>
        <begin position="140"/>
        <end position="395"/>
    </location>
</feature>
<accession>A0A7K3NMC5</accession>
<feature type="region of interest" description="Disordered" evidence="1">
    <location>
        <begin position="1"/>
        <end position="24"/>
    </location>
</feature>
<dbReference type="AlphaFoldDB" id="A0A7K3NMC5"/>
<dbReference type="GO" id="GO:0000162">
    <property type="term" value="P:L-tryptophan biosynthetic process"/>
    <property type="evidence" value="ECO:0007669"/>
    <property type="project" value="TreeGrafter"/>
</dbReference>
<protein>
    <submittedName>
        <fullName evidence="3">Aminodeoxychorismate synthase component I</fullName>
        <ecNumber evidence="3">2.6.1.85</ecNumber>
    </submittedName>
</protein>
<dbReference type="Pfam" id="PF01063">
    <property type="entry name" value="Aminotran_4"/>
    <property type="match status" value="1"/>
</dbReference>
<dbReference type="GO" id="GO:0009396">
    <property type="term" value="P:folic acid-containing compound biosynthetic process"/>
    <property type="evidence" value="ECO:0007669"/>
    <property type="project" value="InterPro"/>
</dbReference>
<dbReference type="Pfam" id="PF00425">
    <property type="entry name" value="Chorismate_bind"/>
    <property type="match status" value="1"/>
</dbReference>
<dbReference type="Gene3D" id="3.60.120.10">
    <property type="entry name" value="Anthranilate synthase"/>
    <property type="match status" value="1"/>
</dbReference>
<keyword evidence="4" id="KW-1185">Reference proteome</keyword>
<dbReference type="InterPro" id="IPR005801">
    <property type="entry name" value="ADC_synthase"/>
</dbReference>
<feature type="compositionally biased region" description="Basic and acidic residues" evidence="1">
    <location>
        <begin position="1"/>
        <end position="10"/>
    </location>
</feature>
<evidence type="ECO:0000313" key="3">
    <source>
        <dbReference type="EMBL" id="NDY57352.1"/>
    </source>
</evidence>
<evidence type="ECO:0000256" key="1">
    <source>
        <dbReference type="SAM" id="MobiDB-lite"/>
    </source>
</evidence>
<dbReference type="InterPro" id="IPR043132">
    <property type="entry name" value="BCAT-like_C"/>
</dbReference>